<keyword evidence="4 6" id="KW-1133">Transmembrane helix</keyword>
<dbReference type="PANTHER" id="PTHR12677">
    <property type="entry name" value="GOLGI APPARATUS MEMBRANE PROTEIN TVP38-RELATED"/>
    <property type="match status" value="1"/>
</dbReference>
<dbReference type="InterPro" id="IPR032816">
    <property type="entry name" value="VTT_dom"/>
</dbReference>
<proteinExistence type="inferred from homology"/>
<dbReference type="Proteomes" id="UP001569428">
    <property type="component" value="Unassembled WGS sequence"/>
</dbReference>
<comment type="similarity">
    <text evidence="6">Belongs to the TVP38/TMEM64 family.</text>
</comment>
<keyword evidence="2 6" id="KW-1003">Cell membrane</keyword>
<comment type="caution">
    <text evidence="8">The sequence shown here is derived from an EMBL/GenBank/DDBJ whole genome shotgun (WGS) entry which is preliminary data.</text>
</comment>
<feature type="transmembrane region" description="Helical" evidence="6">
    <location>
        <begin position="6"/>
        <end position="30"/>
    </location>
</feature>
<evidence type="ECO:0000256" key="2">
    <source>
        <dbReference type="ARBA" id="ARBA00022475"/>
    </source>
</evidence>
<dbReference type="EMBL" id="JBGMEK010000047">
    <property type="protein sequence ID" value="MFA0812595.1"/>
    <property type="molecule type" value="Genomic_DNA"/>
</dbReference>
<protein>
    <recommendedName>
        <fullName evidence="6">TVP38/TMEM64 family membrane protein</fullName>
    </recommendedName>
</protein>
<evidence type="ECO:0000313" key="9">
    <source>
        <dbReference type="Proteomes" id="UP001569428"/>
    </source>
</evidence>
<reference evidence="8 9" key="1">
    <citation type="submission" date="2024-08" db="EMBL/GenBank/DDBJ databases">
        <authorList>
            <person name="Ishaq N."/>
        </authorList>
    </citation>
    <scope>NUCLEOTIDE SEQUENCE [LARGE SCALE GENOMIC DNA]</scope>
    <source>
        <strain evidence="8 9">DSM 18651</strain>
    </source>
</reference>
<dbReference type="RefSeq" id="WP_371840286.1">
    <property type="nucleotide sequence ID" value="NZ_JBGMEK010000047.1"/>
</dbReference>
<comment type="subcellular location">
    <subcellularLocation>
        <location evidence="1 6">Cell membrane</location>
        <topology evidence="1 6">Multi-pass membrane protein</topology>
    </subcellularLocation>
</comment>
<keyword evidence="5 6" id="KW-0472">Membrane</keyword>
<feature type="domain" description="VTT" evidence="7">
    <location>
        <begin position="64"/>
        <end position="182"/>
    </location>
</feature>
<keyword evidence="9" id="KW-1185">Reference proteome</keyword>
<accession>A0ABV4P3S6</accession>
<dbReference type="PANTHER" id="PTHR12677:SF59">
    <property type="entry name" value="GOLGI APPARATUS MEMBRANE PROTEIN TVP38-RELATED"/>
    <property type="match status" value="1"/>
</dbReference>
<feature type="transmembrane region" description="Helical" evidence="6">
    <location>
        <begin position="50"/>
        <end position="77"/>
    </location>
</feature>
<organism evidence="8 9">
    <name type="scientific">Microbulbifer epialgicus</name>
    <dbReference type="NCBI Taxonomy" id="393907"/>
    <lineage>
        <taxon>Bacteria</taxon>
        <taxon>Pseudomonadati</taxon>
        <taxon>Pseudomonadota</taxon>
        <taxon>Gammaproteobacteria</taxon>
        <taxon>Cellvibrionales</taxon>
        <taxon>Microbulbiferaceae</taxon>
        <taxon>Microbulbifer</taxon>
    </lineage>
</organism>
<name>A0ABV4P3S6_9GAMM</name>
<evidence type="ECO:0000256" key="6">
    <source>
        <dbReference type="RuleBase" id="RU366058"/>
    </source>
</evidence>
<dbReference type="InterPro" id="IPR015414">
    <property type="entry name" value="TMEM64"/>
</dbReference>
<keyword evidence="3 6" id="KW-0812">Transmembrane</keyword>
<evidence type="ECO:0000259" key="7">
    <source>
        <dbReference type="Pfam" id="PF09335"/>
    </source>
</evidence>
<feature type="transmembrane region" description="Helical" evidence="6">
    <location>
        <begin position="83"/>
        <end position="105"/>
    </location>
</feature>
<evidence type="ECO:0000256" key="5">
    <source>
        <dbReference type="ARBA" id="ARBA00023136"/>
    </source>
</evidence>
<evidence type="ECO:0000256" key="3">
    <source>
        <dbReference type="ARBA" id="ARBA00022692"/>
    </source>
</evidence>
<evidence type="ECO:0000313" key="8">
    <source>
        <dbReference type="EMBL" id="MFA0812595.1"/>
    </source>
</evidence>
<feature type="transmembrane region" description="Helical" evidence="6">
    <location>
        <begin position="199"/>
        <end position="218"/>
    </location>
</feature>
<gene>
    <name evidence="8" type="ORF">ACCI49_16905</name>
</gene>
<feature type="transmembrane region" description="Helical" evidence="6">
    <location>
        <begin position="162"/>
        <end position="179"/>
    </location>
</feature>
<dbReference type="Pfam" id="PF09335">
    <property type="entry name" value="VTT_dom"/>
    <property type="match status" value="1"/>
</dbReference>
<evidence type="ECO:0000256" key="1">
    <source>
        <dbReference type="ARBA" id="ARBA00004651"/>
    </source>
</evidence>
<sequence>MAAKFLPIVVLFICMIAVAGALSLIFYFGLDERLIELLQWLNDRGWQTSLLYILIVAAAIIFLLPGVIFTMGAGFVFGVIKGTVLVVAGTVLGATIAFLIARYLFGERPSRWVMSHIKPATIGEVIRREGWQMIMLTRLVPLFPFKLSNYFFGLTPVRLRDFVLGNTLGIIPLTLHNVYVGSIAADLTSLGKVEERTTIQWALYITGFVLAVIALIGLTRMARRALKRIVKEEDL</sequence>
<evidence type="ECO:0000256" key="4">
    <source>
        <dbReference type="ARBA" id="ARBA00022989"/>
    </source>
</evidence>